<dbReference type="InterPro" id="IPR007730">
    <property type="entry name" value="SPOR-like_dom"/>
</dbReference>
<evidence type="ECO:0000313" key="5">
    <source>
        <dbReference type="Proteomes" id="UP000298049"/>
    </source>
</evidence>
<sequence>MDGFKQRLVGALVLISLAVIFVPMLLDEPHEERATRTIEIPQEPDFPEVRIEPVEPPEFDDPIATVPKPDAPPLSTGREQSEVPVEPMSAERRIPSPDRTQQSGPSAAGSAAQQAESEARDAAQAQSSETPPPARAIAEPEAVPSQPAPQQQASTPAAGGYLVQLGSFSSQSNAAGLKDSVTTAGFSAHTVAVESDGKTFTRVFAGPFPDKDAAASAKQEIDSKFGLNSLVIVND</sequence>
<reference evidence="4 5" key="1">
    <citation type="submission" date="2018-07" db="EMBL/GenBank/DDBJ databases">
        <title>Marsedoiliclastica nanhaica gen. nov. sp. nov., a novel marine hydrocarbonoclastic bacterium isolated from an in-situ enriched hydrocarbon-degrading consortium in deep-sea sediment.</title>
        <authorList>
            <person name="Dong C."/>
            <person name="Ma T."/>
            <person name="Liu R."/>
            <person name="Shao Z."/>
        </authorList>
    </citation>
    <scope>NUCLEOTIDE SEQUENCE [LARGE SCALE GENOMIC DNA]</scope>
    <source>
        <strain evidence="5">soil36-7</strain>
    </source>
</reference>
<dbReference type="GO" id="GO:0030428">
    <property type="term" value="C:cell septum"/>
    <property type="evidence" value="ECO:0007669"/>
    <property type="project" value="TreeGrafter"/>
</dbReference>
<organism evidence="4 5">
    <name type="scientific">Hydrocarboniclastica marina</name>
    <dbReference type="NCBI Taxonomy" id="2259620"/>
    <lineage>
        <taxon>Bacteria</taxon>
        <taxon>Pseudomonadati</taxon>
        <taxon>Pseudomonadota</taxon>
        <taxon>Gammaproteobacteria</taxon>
        <taxon>Alteromonadales</taxon>
        <taxon>Alteromonadaceae</taxon>
        <taxon>Hydrocarboniclastica</taxon>
    </lineage>
</organism>
<evidence type="ECO:0000256" key="1">
    <source>
        <dbReference type="SAM" id="MobiDB-lite"/>
    </source>
</evidence>
<dbReference type="GO" id="GO:0042834">
    <property type="term" value="F:peptidoglycan binding"/>
    <property type="evidence" value="ECO:0007669"/>
    <property type="project" value="InterPro"/>
</dbReference>
<dbReference type="GO" id="GO:0032153">
    <property type="term" value="C:cell division site"/>
    <property type="evidence" value="ECO:0007669"/>
    <property type="project" value="TreeGrafter"/>
</dbReference>
<dbReference type="EMBL" id="CP031093">
    <property type="protein sequence ID" value="QCF26204.1"/>
    <property type="molecule type" value="Genomic_DNA"/>
</dbReference>
<dbReference type="PANTHER" id="PTHR38687">
    <property type="entry name" value="CELL DIVISION PROTEIN DEDD-RELATED"/>
    <property type="match status" value="1"/>
</dbReference>
<dbReference type="GO" id="GO:0032506">
    <property type="term" value="P:cytokinetic process"/>
    <property type="evidence" value="ECO:0007669"/>
    <property type="project" value="TreeGrafter"/>
</dbReference>
<dbReference type="KEGG" id="hmi:soil367_09825"/>
<keyword evidence="2" id="KW-1133">Transmembrane helix</keyword>
<feature type="compositionally biased region" description="Low complexity" evidence="1">
    <location>
        <begin position="101"/>
        <end position="158"/>
    </location>
</feature>
<evidence type="ECO:0000256" key="2">
    <source>
        <dbReference type="SAM" id="Phobius"/>
    </source>
</evidence>
<dbReference type="InterPro" id="IPR036680">
    <property type="entry name" value="SPOR-like_sf"/>
</dbReference>
<dbReference type="SUPFAM" id="SSF110997">
    <property type="entry name" value="Sporulation related repeat"/>
    <property type="match status" value="1"/>
</dbReference>
<keyword evidence="5" id="KW-1185">Reference proteome</keyword>
<feature type="region of interest" description="Disordered" evidence="1">
    <location>
        <begin position="33"/>
        <end position="158"/>
    </location>
</feature>
<proteinExistence type="predicted"/>
<gene>
    <name evidence="4" type="ORF">soil367_09825</name>
</gene>
<dbReference type="Gene3D" id="3.30.70.1070">
    <property type="entry name" value="Sporulation related repeat"/>
    <property type="match status" value="1"/>
</dbReference>
<dbReference type="InterPro" id="IPR052521">
    <property type="entry name" value="Cell_div_SPOR-domain"/>
</dbReference>
<dbReference type="RefSeq" id="WP_136548925.1">
    <property type="nucleotide sequence ID" value="NZ_CP031093.1"/>
</dbReference>
<accession>A0A4P7XI68</accession>
<protein>
    <submittedName>
        <fullName evidence="4">Sporulation protein</fullName>
    </submittedName>
</protein>
<evidence type="ECO:0000259" key="3">
    <source>
        <dbReference type="PROSITE" id="PS51724"/>
    </source>
</evidence>
<dbReference type="Pfam" id="PF05036">
    <property type="entry name" value="SPOR"/>
    <property type="match status" value="1"/>
</dbReference>
<keyword evidence="2" id="KW-0472">Membrane</keyword>
<dbReference type="PANTHER" id="PTHR38687:SF1">
    <property type="entry name" value="CELL DIVISION PROTEIN DEDD"/>
    <property type="match status" value="1"/>
</dbReference>
<feature type="transmembrane region" description="Helical" evidence="2">
    <location>
        <begin position="7"/>
        <end position="26"/>
    </location>
</feature>
<evidence type="ECO:0000313" key="4">
    <source>
        <dbReference type="EMBL" id="QCF26204.1"/>
    </source>
</evidence>
<dbReference type="PROSITE" id="PS51724">
    <property type="entry name" value="SPOR"/>
    <property type="match status" value="1"/>
</dbReference>
<keyword evidence="2" id="KW-0812">Transmembrane</keyword>
<dbReference type="OrthoDB" id="7069135at2"/>
<feature type="domain" description="SPOR" evidence="3">
    <location>
        <begin position="155"/>
        <end position="234"/>
    </location>
</feature>
<dbReference type="Proteomes" id="UP000298049">
    <property type="component" value="Chromosome"/>
</dbReference>
<name>A0A4P7XI68_9ALTE</name>
<dbReference type="AlphaFoldDB" id="A0A4P7XI68"/>